<organism evidence="2 3">
    <name type="scientific">Massilia genomosp. 1</name>
    <dbReference type="NCBI Taxonomy" id="2609280"/>
    <lineage>
        <taxon>Bacteria</taxon>
        <taxon>Pseudomonadati</taxon>
        <taxon>Pseudomonadota</taxon>
        <taxon>Betaproteobacteria</taxon>
        <taxon>Burkholderiales</taxon>
        <taxon>Oxalobacteraceae</taxon>
        <taxon>Telluria group</taxon>
        <taxon>Massilia</taxon>
    </lineage>
</organism>
<dbReference type="EMBL" id="WHJF01000055">
    <property type="protein sequence ID" value="NHZ64499.1"/>
    <property type="molecule type" value="Genomic_DNA"/>
</dbReference>
<evidence type="ECO:0000313" key="2">
    <source>
        <dbReference type="EMBL" id="NHZ64499.1"/>
    </source>
</evidence>
<keyword evidence="3" id="KW-1185">Reference proteome</keyword>
<name>A0ABX0MNZ3_9BURK</name>
<feature type="region of interest" description="Disordered" evidence="1">
    <location>
        <begin position="56"/>
        <end position="83"/>
    </location>
</feature>
<gene>
    <name evidence="2" type="ORF">F1735_19700</name>
</gene>
<comment type="caution">
    <text evidence="2">The sequence shown here is derived from an EMBL/GenBank/DDBJ whole genome shotgun (WGS) entry which is preliminary data.</text>
</comment>
<evidence type="ECO:0000256" key="1">
    <source>
        <dbReference type="SAM" id="MobiDB-lite"/>
    </source>
</evidence>
<dbReference type="Proteomes" id="UP000610594">
    <property type="component" value="Unassembled WGS sequence"/>
</dbReference>
<sequence length="163" mass="18532">MDLDDGDPVKIKMAAWDITWLDDLKRRQEGGRWTAKQEESSIRANMADRFLSRPVAPTWTSAPPIARPADQPPRVAEQPIQEGASMDTAVTYYQRIPLSRDKPSVVYKFYSDTARAPERYSPPDGWVPDKNLYLRLMSGVIDASDIVSEREALQIMKDLDGEY</sequence>
<protein>
    <submittedName>
        <fullName evidence="2">Uncharacterized protein</fullName>
    </submittedName>
</protein>
<proteinExistence type="predicted"/>
<dbReference type="RefSeq" id="WP_167238531.1">
    <property type="nucleotide sequence ID" value="NZ_WHJF01000055.1"/>
</dbReference>
<reference evidence="2 3" key="1">
    <citation type="submission" date="2019-10" db="EMBL/GenBank/DDBJ databases">
        <title>Taxonomy of Antarctic Massilia spp.: description of Massilia rubra sp. nov., Massilia aquatica sp. nov., Massilia mucilaginosa sp. nov., Massilia frigida sp. nov. isolated from streams, lakes and regoliths.</title>
        <authorList>
            <person name="Holochova P."/>
            <person name="Sedlacek I."/>
            <person name="Kralova S."/>
            <person name="Maslanova I."/>
            <person name="Busse H.-J."/>
            <person name="Stankova E."/>
            <person name="Vrbovska V."/>
            <person name="Kovarovic V."/>
            <person name="Bartak M."/>
            <person name="Svec P."/>
            <person name="Pantucek R."/>
        </authorList>
    </citation>
    <scope>NUCLEOTIDE SEQUENCE [LARGE SCALE GENOMIC DNA]</scope>
    <source>
        <strain evidence="2 3">CCM 8694</strain>
    </source>
</reference>
<accession>A0ABX0MNZ3</accession>
<evidence type="ECO:0000313" key="3">
    <source>
        <dbReference type="Proteomes" id="UP000610594"/>
    </source>
</evidence>